<reference evidence="1 2" key="1">
    <citation type="journal article" date="2019" name="Mol. Biol. Evol.">
        <title>Blast fungal genomes show frequent chromosomal changes, gene gains and losses, and effector gene turnover.</title>
        <authorList>
            <person name="Gomez Luciano L.B."/>
            <person name="Jason Tsai I."/>
            <person name="Chuma I."/>
            <person name="Tosa Y."/>
            <person name="Chen Y.H."/>
            <person name="Li J.Y."/>
            <person name="Li M.Y."/>
            <person name="Jade Lu M.Y."/>
            <person name="Nakayashiki H."/>
            <person name="Li W.H."/>
        </authorList>
    </citation>
    <scope>NUCLEOTIDE SEQUENCE [LARGE SCALE GENOMIC DNA]</scope>
    <source>
        <strain evidence="1">MZ5-1-6</strain>
    </source>
</reference>
<protein>
    <submittedName>
        <fullName evidence="1">Uncharacterized protein</fullName>
    </submittedName>
</protein>
<evidence type="ECO:0000313" key="2">
    <source>
        <dbReference type="Proteomes" id="UP000294847"/>
    </source>
</evidence>
<dbReference type="AlphaFoldDB" id="A0A4P7NTT2"/>
<dbReference type="EMBL" id="CP034210">
    <property type="protein sequence ID" value="QBZ65935.1"/>
    <property type="molecule type" value="Genomic_DNA"/>
</dbReference>
<evidence type="ECO:0000313" key="1">
    <source>
        <dbReference type="EMBL" id="QBZ65935.1"/>
    </source>
</evidence>
<organism evidence="1 2">
    <name type="scientific">Pyricularia oryzae</name>
    <name type="common">Rice blast fungus</name>
    <name type="synonym">Magnaporthe oryzae</name>
    <dbReference type="NCBI Taxonomy" id="318829"/>
    <lineage>
        <taxon>Eukaryota</taxon>
        <taxon>Fungi</taxon>
        <taxon>Dikarya</taxon>
        <taxon>Ascomycota</taxon>
        <taxon>Pezizomycotina</taxon>
        <taxon>Sordariomycetes</taxon>
        <taxon>Sordariomycetidae</taxon>
        <taxon>Magnaporthales</taxon>
        <taxon>Pyriculariaceae</taxon>
        <taxon>Pyricularia</taxon>
    </lineage>
</organism>
<dbReference type="PROSITE" id="PS51257">
    <property type="entry name" value="PROKAR_LIPOPROTEIN"/>
    <property type="match status" value="1"/>
</dbReference>
<dbReference type="Proteomes" id="UP000294847">
    <property type="component" value="Chromosome 7"/>
</dbReference>
<accession>A0A4P7NTT2</accession>
<sequence>MDKNNKKNSPVRQTVQAGIAAACCTESSSSQFTEKDLSSAAFL</sequence>
<proteinExistence type="predicted"/>
<name>A0A4P7NTT2_PYROR</name>
<gene>
    <name evidence="1" type="ORF">PoMZ_12902</name>
</gene>